<evidence type="ECO:0000259" key="6">
    <source>
        <dbReference type="Pfam" id="PF00535"/>
    </source>
</evidence>
<dbReference type="InterPro" id="IPR001173">
    <property type="entry name" value="Glyco_trans_2-like"/>
</dbReference>
<evidence type="ECO:0000313" key="7">
    <source>
        <dbReference type="EMBL" id="MBJ6726509.1"/>
    </source>
</evidence>
<protein>
    <submittedName>
        <fullName evidence="7">Glycosyltransferase</fullName>
    </submittedName>
</protein>
<sequence>MSSEPSFDLSVVVPVLDEREQIAPLFESLRRQIEVRIEVILSDGGSSDGTVELARTLAAPAALPLTVVTGTRGRGAQMNRGAAASRSPHVLFLHADSRFTDPRALRSALDRLAAAETRHCDTPVAGRFSLIFAFDRTPPLPYRFYQYKARLDRPGCTHGDQGFLLSRHAFERLGPFPETFMEDNVFAERVREQGAWLLFPSEILTSPRRFLVEGLRPRQTLNAVLMNLYWIGRLDLLGDLERTYRRHGSTERLDLSAFLPALRERIERLPTGERSRFWQETGSYVRSQAWQLAFLTDVVLGQEKKGICLTLHDGIFDRLTDNALGRRIATLLTKCWFRMVAG</sequence>
<dbReference type="GO" id="GO:0005886">
    <property type="term" value="C:plasma membrane"/>
    <property type="evidence" value="ECO:0007669"/>
    <property type="project" value="UniProtKB-SubCell"/>
</dbReference>
<dbReference type="Pfam" id="PF00535">
    <property type="entry name" value="Glycos_transf_2"/>
    <property type="match status" value="1"/>
</dbReference>
<organism evidence="7 8">
    <name type="scientific">Geomesophilobacter sediminis</name>
    <dbReference type="NCBI Taxonomy" id="2798584"/>
    <lineage>
        <taxon>Bacteria</taxon>
        <taxon>Pseudomonadati</taxon>
        <taxon>Thermodesulfobacteriota</taxon>
        <taxon>Desulfuromonadia</taxon>
        <taxon>Geobacterales</taxon>
        <taxon>Geobacteraceae</taxon>
        <taxon>Geomesophilobacter</taxon>
    </lineage>
</organism>
<evidence type="ECO:0000256" key="3">
    <source>
        <dbReference type="ARBA" id="ARBA00022676"/>
    </source>
</evidence>
<dbReference type="RefSeq" id="WP_199385426.1">
    <property type="nucleotide sequence ID" value="NZ_JAEMHM010000015.1"/>
</dbReference>
<evidence type="ECO:0000256" key="1">
    <source>
        <dbReference type="ARBA" id="ARBA00004236"/>
    </source>
</evidence>
<accession>A0A8J7SBR6</accession>
<dbReference type="EMBL" id="JAEMHM010000015">
    <property type="protein sequence ID" value="MBJ6726509.1"/>
    <property type="molecule type" value="Genomic_DNA"/>
</dbReference>
<dbReference type="Gene3D" id="3.90.550.10">
    <property type="entry name" value="Spore Coat Polysaccharide Biosynthesis Protein SpsA, Chain A"/>
    <property type="match status" value="1"/>
</dbReference>
<dbReference type="GO" id="GO:0016757">
    <property type="term" value="F:glycosyltransferase activity"/>
    <property type="evidence" value="ECO:0007669"/>
    <property type="project" value="UniProtKB-KW"/>
</dbReference>
<evidence type="ECO:0000256" key="2">
    <source>
        <dbReference type="ARBA" id="ARBA00022475"/>
    </source>
</evidence>
<evidence type="ECO:0000256" key="4">
    <source>
        <dbReference type="ARBA" id="ARBA00022679"/>
    </source>
</evidence>
<keyword evidence="4" id="KW-0808">Transferase</keyword>
<dbReference type="InterPro" id="IPR026461">
    <property type="entry name" value="Trfase_2_rSAM/seldom_assoc"/>
</dbReference>
<keyword evidence="3" id="KW-0328">Glycosyltransferase</keyword>
<dbReference type="InterPro" id="IPR029044">
    <property type="entry name" value="Nucleotide-diphossugar_trans"/>
</dbReference>
<gene>
    <name evidence="7" type="ORF">JFN93_17495</name>
</gene>
<keyword evidence="5" id="KW-0472">Membrane</keyword>
<keyword evidence="2" id="KW-1003">Cell membrane</keyword>
<dbReference type="PANTHER" id="PTHR43646:SF2">
    <property type="entry name" value="GLYCOSYLTRANSFERASE 2-LIKE DOMAIN-CONTAINING PROTEIN"/>
    <property type="match status" value="1"/>
</dbReference>
<dbReference type="CDD" id="cd02522">
    <property type="entry name" value="GT_2_like_a"/>
    <property type="match status" value="1"/>
</dbReference>
<dbReference type="AlphaFoldDB" id="A0A8J7SBR6"/>
<comment type="caution">
    <text evidence="7">The sequence shown here is derived from an EMBL/GenBank/DDBJ whole genome shotgun (WGS) entry which is preliminary data.</text>
</comment>
<reference evidence="7" key="1">
    <citation type="submission" date="2020-12" db="EMBL/GenBank/DDBJ databases">
        <title>Geomonas sp. Red875, isolated from river sediment.</title>
        <authorList>
            <person name="Xu Z."/>
            <person name="Zhang Z."/>
            <person name="Masuda Y."/>
            <person name="Itoh H."/>
            <person name="Senoo K."/>
        </authorList>
    </citation>
    <scope>NUCLEOTIDE SEQUENCE</scope>
    <source>
        <strain evidence="7">Red875</strain>
    </source>
</reference>
<feature type="domain" description="Glycosyltransferase 2-like" evidence="6">
    <location>
        <begin position="10"/>
        <end position="172"/>
    </location>
</feature>
<dbReference type="PANTHER" id="PTHR43646">
    <property type="entry name" value="GLYCOSYLTRANSFERASE"/>
    <property type="match status" value="1"/>
</dbReference>
<dbReference type="SUPFAM" id="SSF53448">
    <property type="entry name" value="Nucleotide-diphospho-sugar transferases"/>
    <property type="match status" value="1"/>
</dbReference>
<evidence type="ECO:0000313" key="8">
    <source>
        <dbReference type="Proteomes" id="UP000636888"/>
    </source>
</evidence>
<keyword evidence="8" id="KW-1185">Reference proteome</keyword>
<proteinExistence type="predicted"/>
<evidence type="ECO:0000256" key="5">
    <source>
        <dbReference type="ARBA" id="ARBA00023136"/>
    </source>
</evidence>
<name>A0A8J7SBR6_9BACT</name>
<comment type="subcellular location">
    <subcellularLocation>
        <location evidence="1">Cell membrane</location>
    </subcellularLocation>
</comment>
<dbReference type="Proteomes" id="UP000636888">
    <property type="component" value="Unassembled WGS sequence"/>
</dbReference>